<keyword evidence="9" id="KW-0539">Nucleus</keyword>
<accession>A0A1I8NPL9</accession>
<dbReference type="AlphaFoldDB" id="A0A1I8NPL9"/>
<keyword evidence="16" id="KW-1185">Reference proteome</keyword>
<dbReference type="PROSITE" id="PS50157">
    <property type="entry name" value="ZINC_FINGER_C2H2_2"/>
    <property type="match status" value="6"/>
</dbReference>
<feature type="compositionally biased region" description="Basic and acidic residues" evidence="12">
    <location>
        <begin position="172"/>
        <end position="181"/>
    </location>
</feature>
<dbReference type="Proteomes" id="UP000095300">
    <property type="component" value="Unassembled WGS sequence"/>
</dbReference>
<dbReference type="PANTHER" id="PTHR47772">
    <property type="entry name" value="ZINC FINGER PROTEIN 200"/>
    <property type="match status" value="1"/>
</dbReference>
<comment type="subcellular location">
    <subcellularLocation>
        <location evidence="1">Nucleus</location>
    </subcellularLocation>
</comment>
<feature type="domain" description="C2H2-type" evidence="13">
    <location>
        <begin position="509"/>
        <end position="536"/>
    </location>
</feature>
<feature type="binding site" evidence="11">
    <location>
        <position position="3"/>
    </location>
    <ligand>
        <name>Zn(2+)</name>
        <dbReference type="ChEBI" id="CHEBI:29105"/>
    </ligand>
</feature>
<proteinExistence type="predicted"/>
<dbReference type="Pfam" id="PF13912">
    <property type="entry name" value="zf-C2H2_6"/>
    <property type="match status" value="3"/>
</dbReference>
<keyword evidence="5 11" id="KW-0862">Zinc</keyword>
<evidence type="ECO:0000256" key="11">
    <source>
        <dbReference type="PROSITE-ProRule" id="PRU01263"/>
    </source>
</evidence>
<evidence type="ECO:0008006" key="17">
    <source>
        <dbReference type="Google" id="ProtNLM"/>
    </source>
</evidence>
<evidence type="ECO:0000256" key="4">
    <source>
        <dbReference type="ARBA" id="ARBA00022771"/>
    </source>
</evidence>
<evidence type="ECO:0000256" key="3">
    <source>
        <dbReference type="ARBA" id="ARBA00022737"/>
    </source>
</evidence>
<feature type="compositionally biased region" description="Basic and acidic residues" evidence="12">
    <location>
        <begin position="229"/>
        <end position="243"/>
    </location>
</feature>
<keyword evidence="7" id="KW-0238">DNA-binding</keyword>
<evidence type="ECO:0000256" key="8">
    <source>
        <dbReference type="ARBA" id="ARBA00023163"/>
    </source>
</evidence>
<evidence type="ECO:0000313" key="16">
    <source>
        <dbReference type="Proteomes" id="UP000095300"/>
    </source>
</evidence>
<dbReference type="Pfam" id="PF00096">
    <property type="entry name" value="zf-C2H2"/>
    <property type="match status" value="2"/>
</dbReference>
<feature type="compositionally biased region" description="Acidic residues" evidence="12">
    <location>
        <begin position="182"/>
        <end position="195"/>
    </location>
</feature>
<feature type="domain" description="C2H2-type" evidence="13">
    <location>
        <begin position="336"/>
        <end position="364"/>
    </location>
</feature>
<feature type="binding site" evidence="11">
    <location>
        <position position="54"/>
    </location>
    <ligand>
        <name>Zn(2+)</name>
        <dbReference type="ChEBI" id="CHEBI:29105"/>
    </ligand>
</feature>
<evidence type="ECO:0000256" key="5">
    <source>
        <dbReference type="ARBA" id="ARBA00022833"/>
    </source>
</evidence>
<evidence type="ECO:0000259" key="13">
    <source>
        <dbReference type="PROSITE" id="PS50157"/>
    </source>
</evidence>
<keyword evidence="6" id="KW-0805">Transcription regulation</keyword>
<dbReference type="PROSITE" id="PS51915">
    <property type="entry name" value="ZAD"/>
    <property type="match status" value="1"/>
</dbReference>
<feature type="compositionally biased region" description="Basic residues" evidence="12">
    <location>
        <begin position="244"/>
        <end position="254"/>
    </location>
</feature>
<dbReference type="PANTHER" id="PTHR47772:SF13">
    <property type="entry name" value="GASTRULA ZINC FINGER PROTEIN XLCGF49.1-LIKE-RELATED"/>
    <property type="match status" value="1"/>
</dbReference>
<evidence type="ECO:0000313" key="15">
    <source>
        <dbReference type="EnsemblMetazoa" id="SCAU000928-PA"/>
    </source>
</evidence>
<keyword evidence="4 10" id="KW-0863">Zinc-finger</keyword>
<feature type="region of interest" description="Disordered" evidence="12">
    <location>
        <begin position="139"/>
        <end position="261"/>
    </location>
</feature>
<dbReference type="InterPro" id="IPR036236">
    <property type="entry name" value="Znf_C2H2_sf"/>
</dbReference>
<dbReference type="SMART" id="SM00868">
    <property type="entry name" value="zf-AD"/>
    <property type="match status" value="1"/>
</dbReference>
<feature type="domain" description="C2H2-type" evidence="13">
    <location>
        <begin position="451"/>
        <end position="478"/>
    </location>
</feature>
<dbReference type="Pfam" id="PF07776">
    <property type="entry name" value="zf-AD"/>
    <property type="match status" value="1"/>
</dbReference>
<keyword evidence="2 11" id="KW-0479">Metal-binding</keyword>
<evidence type="ECO:0000256" key="12">
    <source>
        <dbReference type="SAM" id="MobiDB-lite"/>
    </source>
</evidence>
<dbReference type="Pfam" id="PF13894">
    <property type="entry name" value="zf-C2H2_4"/>
    <property type="match status" value="1"/>
</dbReference>
<evidence type="ECO:0000256" key="9">
    <source>
        <dbReference type="ARBA" id="ARBA00023242"/>
    </source>
</evidence>
<feature type="binding site" evidence="11">
    <location>
        <position position="51"/>
    </location>
    <ligand>
        <name>Zn(2+)</name>
        <dbReference type="ChEBI" id="CHEBI:29105"/>
    </ligand>
</feature>
<dbReference type="SUPFAM" id="SSF57716">
    <property type="entry name" value="Glucocorticoid receptor-like (DNA-binding domain)"/>
    <property type="match status" value="1"/>
</dbReference>
<dbReference type="InterPro" id="IPR013087">
    <property type="entry name" value="Znf_C2H2_type"/>
</dbReference>
<feature type="domain" description="C2H2-type" evidence="13">
    <location>
        <begin position="537"/>
        <end position="565"/>
    </location>
</feature>
<sequence length="605" mass="70400">MMCCLCLQSSENITKVFEDSGRNGKYNIATVLTKHFWFEPHRDDPVFTAICKSCLGKLYDFHEFYEMVELVHNRLNEPEIVTVKSETAIVECGVLAGKVEPNEEYDVLGEVPFSTELIELNKSVCTGLEASEEAFKNVSHNSIDTDDSSCDMDAFNNLQSENSDPFDDTEETRDSKTPKEEPIDEFTMEEIEAIEESEKTTRSKRVQKSQTIIEKDSIQIKPKKRGRKRKDENVSDKTEELKPTKYRNAKPKANKKPEEESAYKIKMKSFDDEIAQYMGLHCDVCNVAVENFAGIKTHMRSEHNIENGYVKCCDKKFNKRANLLAHIRHHVDPNCYRCDECNQIFSDYQSLRNHNFIKHQKEEDKIYKCNECPKKFAKKYLLEQHRTFKHKDRFKQCKTCNRRYKTLAELEEHNKEPCVGGRMCDVCAKVIFGPSAFKRHQMEHQDGQAREQCDLCGSWHKDKYALRKHKRRHMQPKTPHVCDICNKVSPSRDAMESHKKYAHRSDRTFECEFCKKSFKRPRSLREHMSTHTGAYLYTCPHCPKTFNSNANMHSHRKNVHPVEFEEARKKRQRVGYLGDQLSAAEVLASKFDTAKSETSNIAQTN</sequence>
<dbReference type="Gene3D" id="3.40.1800.20">
    <property type="match status" value="1"/>
</dbReference>
<dbReference type="SMART" id="SM00355">
    <property type="entry name" value="ZnF_C2H2"/>
    <property type="match status" value="10"/>
</dbReference>
<dbReference type="STRING" id="35570.A0A1I8NPL9"/>
<feature type="domain" description="C2H2-type" evidence="13">
    <location>
        <begin position="480"/>
        <end position="508"/>
    </location>
</feature>
<feature type="domain" description="ZAD" evidence="14">
    <location>
        <begin position="1"/>
        <end position="78"/>
    </location>
</feature>
<evidence type="ECO:0000256" key="6">
    <source>
        <dbReference type="ARBA" id="ARBA00023015"/>
    </source>
</evidence>
<protein>
    <recommendedName>
        <fullName evidence="17">Transcription factor grauzone</fullName>
    </recommendedName>
</protein>
<evidence type="ECO:0000256" key="10">
    <source>
        <dbReference type="PROSITE-ProRule" id="PRU00042"/>
    </source>
</evidence>
<dbReference type="SUPFAM" id="SSF57667">
    <property type="entry name" value="beta-beta-alpha zinc fingers"/>
    <property type="match status" value="6"/>
</dbReference>
<dbReference type="FunFam" id="3.30.160.60:FF:000045">
    <property type="entry name" value="ZFP69 zinc finger protein B"/>
    <property type="match status" value="1"/>
</dbReference>
<dbReference type="Gene3D" id="3.30.160.60">
    <property type="entry name" value="Classic Zinc Finger"/>
    <property type="match status" value="5"/>
</dbReference>
<organism evidence="15 16">
    <name type="scientific">Stomoxys calcitrans</name>
    <name type="common">Stable fly</name>
    <name type="synonym">Conops calcitrans</name>
    <dbReference type="NCBI Taxonomy" id="35570"/>
    <lineage>
        <taxon>Eukaryota</taxon>
        <taxon>Metazoa</taxon>
        <taxon>Ecdysozoa</taxon>
        <taxon>Arthropoda</taxon>
        <taxon>Hexapoda</taxon>
        <taxon>Insecta</taxon>
        <taxon>Pterygota</taxon>
        <taxon>Neoptera</taxon>
        <taxon>Endopterygota</taxon>
        <taxon>Diptera</taxon>
        <taxon>Brachycera</taxon>
        <taxon>Muscomorpha</taxon>
        <taxon>Muscoidea</taxon>
        <taxon>Muscidae</taxon>
        <taxon>Stomoxys</taxon>
    </lineage>
</organism>
<dbReference type="PROSITE" id="PS00028">
    <property type="entry name" value="ZINC_FINGER_C2H2_1"/>
    <property type="match status" value="6"/>
</dbReference>
<dbReference type="InterPro" id="IPR050636">
    <property type="entry name" value="C2H2-ZF_domain-containing"/>
</dbReference>
<reference evidence="15" key="1">
    <citation type="submission" date="2020-05" db="UniProtKB">
        <authorList>
            <consortium name="EnsemblMetazoa"/>
        </authorList>
    </citation>
    <scope>IDENTIFICATION</scope>
    <source>
        <strain evidence="15">USDA</strain>
    </source>
</reference>
<feature type="binding site" evidence="11">
    <location>
        <position position="6"/>
    </location>
    <ligand>
        <name>Zn(2+)</name>
        <dbReference type="ChEBI" id="CHEBI:29105"/>
    </ligand>
</feature>
<dbReference type="InterPro" id="IPR012934">
    <property type="entry name" value="Znf_AD"/>
</dbReference>
<dbReference type="GO" id="GO:0005634">
    <property type="term" value="C:nucleus"/>
    <property type="evidence" value="ECO:0007669"/>
    <property type="project" value="UniProtKB-SubCell"/>
</dbReference>
<dbReference type="GO" id="GO:0003677">
    <property type="term" value="F:DNA binding"/>
    <property type="evidence" value="ECO:0007669"/>
    <property type="project" value="UniProtKB-KW"/>
</dbReference>
<dbReference type="GO" id="GO:0008270">
    <property type="term" value="F:zinc ion binding"/>
    <property type="evidence" value="ECO:0007669"/>
    <property type="project" value="UniProtKB-UniRule"/>
</dbReference>
<name>A0A1I8NPL9_STOCA</name>
<evidence type="ECO:0000256" key="2">
    <source>
        <dbReference type="ARBA" id="ARBA00022723"/>
    </source>
</evidence>
<feature type="domain" description="C2H2-type" evidence="13">
    <location>
        <begin position="367"/>
        <end position="395"/>
    </location>
</feature>
<evidence type="ECO:0000256" key="7">
    <source>
        <dbReference type="ARBA" id="ARBA00023125"/>
    </source>
</evidence>
<gene>
    <name evidence="15" type="primary">106091896</name>
</gene>
<keyword evidence="8" id="KW-0804">Transcription</keyword>
<keyword evidence="3" id="KW-0677">Repeat</keyword>
<dbReference type="VEuPathDB" id="VectorBase:SCAU000928"/>
<evidence type="ECO:0000256" key="1">
    <source>
        <dbReference type="ARBA" id="ARBA00004123"/>
    </source>
</evidence>
<dbReference type="EnsemblMetazoa" id="SCAU000928-RA">
    <property type="protein sequence ID" value="SCAU000928-PA"/>
    <property type="gene ID" value="SCAU000928"/>
</dbReference>
<evidence type="ECO:0000259" key="14">
    <source>
        <dbReference type="PROSITE" id="PS51915"/>
    </source>
</evidence>
<dbReference type="KEGG" id="scac:106091896"/>
<dbReference type="OrthoDB" id="3565419at2759"/>